<dbReference type="RefSeq" id="WP_312863221.1">
    <property type="nucleotide sequence ID" value="NZ_BAAAYY010000004.1"/>
</dbReference>
<protein>
    <recommendedName>
        <fullName evidence="1">non-specific serine/threonine protein kinase</fullName>
        <ecNumber evidence="1">2.7.11.1</ecNumber>
    </recommendedName>
</protein>
<keyword evidence="6 7" id="KW-0067">ATP-binding</keyword>
<gene>
    <name evidence="10" type="ORF">HDA32_003506</name>
</gene>
<evidence type="ECO:0000256" key="4">
    <source>
        <dbReference type="ARBA" id="ARBA00022741"/>
    </source>
</evidence>
<proteinExistence type="predicted"/>
<evidence type="ECO:0000256" key="1">
    <source>
        <dbReference type="ARBA" id="ARBA00012513"/>
    </source>
</evidence>
<dbReference type="EC" id="2.7.11.1" evidence="1"/>
<evidence type="ECO:0000256" key="8">
    <source>
        <dbReference type="SAM" id="MobiDB-lite"/>
    </source>
</evidence>
<dbReference type="SUPFAM" id="SSF56112">
    <property type="entry name" value="Protein kinase-like (PK-like)"/>
    <property type="match status" value="1"/>
</dbReference>
<keyword evidence="2" id="KW-0723">Serine/threonine-protein kinase</keyword>
<evidence type="ECO:0000313" key="11">
    <source>
        <dbReference type="Proteomes" id="UP000589036"/>
    </source>
</evidence>
<evidence type="ECO:0000256" key="2">
    <source>
        <dbReference type="ARBA" id="ARBA00022527"/>
    </source>
</evidence>
<evidence type="ECO:0000313" key="10">
    <source>
        <dbReference type="EMBL" id="NYE48386.1"/>
    </source>
</evidence>
<accession>A0A852TV87</accession>
<dbReference type="GO" id="GO:0004674">
    <property type="term" value="F:protein serine/threonine kinase activity"/>
    <property type="evidence" value="ECO:0007669"/>
    <property type="project" value="UniProtKB-KW"/>
</dbReference>
<feature type="region of interest" description="Disordered" evidence="8">
    <location>
        <begin position="286"/>
        <end position="320"/>
    </location>
</feature>
<dbReference type="AlphaFoldDB" id="A0A852TV87"/>
<dbReference type="InterPro" id="IPR011990">
    <property type="entry name" value="TPR-like_helical_dom_sf"/>
</dbReference>
<dbReference type="FunFam" id="1.10.510.10:FF:000021">
    <property type="entry name" value="Serine/threonine protein kinase"/>
    <property type="match status" value="1"/>
</dbReference>
<dbReference type="GO" id="GO:0005524">
    <property type="term" value="F:ATP binding"/>
    <property type="evidence" value="ECO:0007669"/>
    <property type="project" value="UniProtKB-UniRule"/>
</dbReference>
<keyword evidence="5" id="KW-0418">Kinase</keyword>
<evidence type="ECO:0000259" key="9">
    <source>
        <dbReference type="PROSITE" id="PS50011"/>
    </source>
</evidence>
<dbReference type="EMBL" id="JACCCC010000001">
    <property type="protein sequence ID" value="NYE48386.1"/>
    <property type="molecule type" value="Genomic_DNA"/>
</dbReference>
<evidence type="ECO:0000256" key="7">
    <source>
        <dbReference type="PROSITE-ProRule" id="PRU10141"/>
    </source>
</evidence>
<keyword evidence="4 7" id="KW-0547">Nucleotide-binding</keyword>
<feature type="domain" description="Protein kinase" evidence="9">
    <location>
        <begin position="10"/>
        <end position="282"/>
    </location>
</feature>
<evidence type="ECO:0000256" key="5">
    <source>
        <dbReference type="ARBA" id="ARBA00022777"/>
    </source>
</evidence>
<dbReference type="PANTHER" id="PTHR43289:SF6">
    <property type="entry name" value="SERINE_THREONINE-PROTEIN KINASE NEKL-3"/>
    <property type="match status" value="1"/>
</dbReference>
<dbReference type="Proteomes" id="UP000589036">
    <property type="component" value="Unassembled WGS sequence"/>
</dbReference>
<dbReference type="InterPro" id="IPR017441">
    <property type="entry name" value="Protein_kinase_ATP_BS"/>
</dbReference>
<feature type="binding site" evidence="7">
    <location>
        <position position="39"/>
    </location>
    <ligand>
        <name>ATP</name>
        <dbReference type="ChEBI" id="CHEBI:30616"/>
    </ligand>
</feature>
<dbReference type="Gene3D" id="3.30.200.20">
    <property type="entry name" value="Phosphorylase Kinase, domain 1"/>
    <property type="match status" value="1"/>
</dbReference>
<dbReference type="InterPro" id="IPR011009">
    <property type="entry name" value="Kinase-like_dom_sf"/>
</dbReference>
<keyword evidence="3" id="KW-0808">Transferase</keyword>
<dbReference type="SUPFAM" id="SSF48452">
    <property type="entry name" value="TPR-like"/>
    <property type="match status" value="1"/>
</dbReference>
<dbReference type="Pfam" id="PF00069">
    <property type="entry name" value="Pkinase"/>
    <property type="match status" value="1"/>
</dbReference>
<dbReference type="CDD" id="cd14014">
    <property type="entry name" value="STKc_PknB_like"/>
    <property type="match status" value="1"/>
</dbReference>
<name>A0A852TV87_9ACTN</name>
<organism evidence="10 11">
    <name type="scientific">Spinactinospora alkalitolerans</name>
    <dbReference type="NCBI Taxonomy" id="687207"/>
    <lineage>
        <taxon>Bacteria</taxon>
        <taxon>Bacillati</taxon>
        <taxon>Actinomycetota</taxon>
        <taxon>Actinomycetes</taxon>
        <taxon>Streptosporangiales</taxon>
        <taxon>Nocardiopsidaceae</taxon>
        <taxon>Spinactinospora</taxon>
    </lineage>
</organism>
<keyword evidence="11" id="KW-1185">Reference proteome</keyword>
<comment type="caution">
    <text evidence="10">The sequence shown here is derived from an EMBL/GenBank/DDBJ whole genome shotgun (WGS) entry which is preliminary data.</text>
</comment>
<sequence>MAERVLDGRYRLVEKLGTGGMGEVWKGTDERLDRPIAVKLVRPDLVDTDDTVARFHREARVTARLAGHPNIVILHDYGNHDDSVYAVMELVAGRTLNAVLRERGALPIGLIADWGAQICAGLAAAHAAGIVHRDVKPGNLMLAGDGSAAGAPGTEGTVKVLDFGIAGFHEAVVQSRRLTRTGDLIGTPLYMSPEQVQCRPADVAGDLYSLGTILYQMLTGRPPFQASEPLAVLRMHLMERPRPPEELRDGIPAGLRALVLELLAKSPEQRPGSAGTVRDRLLSAAGAASGGASPPDATTVPARPAPTRRLTEPVPASLAPGRRRELIRRLDDIEARAEEGYLATAAQELRSLLHELAEVYGPEHPETLKARRRHAYLSGKGGYPAHAAELFGELVPDLERVYGRQHPETLTARYYLATNAGRAGRHAEAARVHRELLPDLVAAHGPDAGRVLLTRLHLAFDIGESGDHRRAVAMLEELVPDLERVLGPDDSTALTARHYRAAYTGYAGDPAGAARQYHELLADHVRIHGAAHAQSAKIRARLSEWQDRAR</sequence>
<dbReference type="InterPro" id="IPR000719">
    <property type="entry name" value="Prot_kinase_dom"/>
</dbReference>
<reference evidence="10 11" key="1">
    <citation type="submission" date="2020-07" db="EMBL/GenBank/DDBJ databases">
        <title>Sequencing the genomes of 1000 actinobacteria strains.</title>
        <authorList>
            <person name="Klenk H.-P."/>
        </authorList>
    </citation>
    <scope>NUCLEOTIDE SEQUENCE [LARGE SCALE GENOMIC DNA]</scope>
    <source>
        <strain evidence="10 11">CXB654</strain>
    </source>
</reference>
<dbReference type="SMART" id="SM00220">
    <property type="entry name" value="S_TKc"/>
    <property type="match status" value="1"/>
</dbReference>
<dbReference type="PANTHER" id="PTHR43289">
    <property type="entry name" value="MITOGEN-ACTIVATED PROTEIN KINASE KINASE KINASE 20-RELATED"/>
    <property type="match status" value="1"/>
</dbReference>
<dbReference type="PROSITE" id="PS00108">
    <property type="entry name" value="PROTEIN_KINASE_ST"/>
    <property type="match status" value="1"/>
</dbReference>
<dbReference type="PROSITE" id="PS50011">
    <property type="entry name" value="PROTEIN_KINASE_DOM"/>
    <property type="match status" value="1"/>
</dbReference>
<dbReference type="InterPro" id="IPR008271">
    <property type="entry name" value="Ser/Thr_kinase_AS"/>
</dbReference>
<evidence type="ECO:0000256" key="3">
    <source>
        <dbReference type="ARBA" id="ARBA00022679"/>
    </source>
</evidence>
<dbReference type="Gene3D" id="1.10.510.10">
    <property type="entry name" value="Transferase(Phosphotransferase) domain 1"/>
    <property type="match status" value="1"/>
</dbReference>
<evidence type="ECO:0000256" key="6">
    <source>
        <dbReference type="ARBA" id="ARBA00022840"/>
    </source>
</evidence>
<dbReference type="Gene3D" id="1.25.40.10">
    <property type="entry name" value="Tetratricopeptide repeat domain"/>
    <property type="match status" value="1"/>
</dbReference>
<dbReference type="PROSITE" id="PS00107">
    <property type="entry name" value="PROTEIN_KINASE_ATP"/>
    <property type="match status" value="1"/>
</dbReference>